<accession>Q2KWX1</accession>
<evidence type="ECO:0000313" key="5">
    <source>
        <dbReference type="EMBL" id="CAJ48360.1"/>
    </source>
</evidence>
<dbReference type="EMBL" id="AM167904">
    <property type="protein sequence ID" value="CAJ48360.1"/>
    <property type="molecule type" value="Genomic_DNA"/>
</dbReference>
<dbReference type="InterPro" id="IPR000644">
    <property type="entry name" value="CBS_dom"/>
</dbReference>
<evidence type="ECO:0000256" key="1">
    <source>
        <dbReference type="PROSITE-ProRule" id="PRU00703"/>
    </source>
</evidence>
<organism evidence="5 6">
    <name type="scientific">Bordetella avium (strain 197N)</name>
    <dbReference type="NCBI Taxonomy" id="360910"/>
    <lineage>
        <taxon>Bacteria</taxon>
        <taxon>Pseudomonadati</taxon>
        <taxon>Pseudomonadota</taxon>
        <taxon>Betaproteobacteria</taxon>
        <taxon>Burkholderiales</taxon>
        <taxon>Alcaligenaceae</taxon>
        <taxon>Bordetella</taxon>
    </lineage>
</organism>
<dbReference type="PANTHER" id="PTHR33741:SF5">
    <property type="entry name" value="TRANSMEMBRANE PROTEIN DDB_G0269096-RELATED"/>
    <property type="match status" value="1"/>
</dbReference>
<dbReference type="Pfam" id="PF04982">
    <property type="entry name" value="TM_HPP"/>
    <property type="match status" value="1"/>
</dbReference>
<protein>
    <submittedName>
        <fullName evidence="5">Membrane protein</fullName>
    </submittedName>
</protein>
<dbReference type="SMART" id="SM00116">
    <property type="entry name" value="CBS"/>
    <property type="match status" value="2"/>
</dbReference>
<dbReference type="InterPro" id="IPR046342">
    <property type="entry name" value="CBS_dom_sf"/>
</dbReference>
<name>Q2KWX1_BORA1</name>
<proteinExistence type="predicted"/>
<keyword evidence="3" id="KW-0472">Membrane</keyword>
<dbReference type="AlphaFoldDB" id="Q2KWX1"/>
<gene>
    <name evidence="5" type="ordered locus">BAV0747</name>
</gene>
<dbReference type="Pfam" id="PF00571">
    <property type="entry name" value="CBS"/>
    <property type="match status" value="2"/>
</dbReference>
<evidence type="ECO:0000256" key="2">
    <source>
        <dbReference type="SAM" id="MobiDB-lite"/>
    </source>
</evidence>
<dbReference type="HOGENOM" id="CLU_040397_1_1_4"/>
<evidence type="ECO:0000256" key="3">
    <source>
        <dbReference type="SAM" id="Phobius"/>
    </source>
</evidence>
<feature type="region of interest" description="Disordered" evidence="2">
    <location>
        <begin position="199"/>
        <end position="224"/>
    </location>
</feature>
<dbReference type="Proteomes" id="UP000001977">
    <property type="component" value="Chromosome"/>
</dbReference>
<dbReference type="PANTHER" id="PTHR33741">
    <property type="entry name" value="TRANSMEMBRANE PROTEIN DDB_G0269096-RELATED"/>
    <property type="match status" value="1"/>
</dbReference>
<dbReference type="PROSITE" id="PS51371">
    <property type="entry name" value="CBS"/>
    <property type="match status" value="2"/>
</dbReference>
<dbReference type="InterPro" id="IPR007065">
    <property type="entry name" value="HPP"/>
</dbReference>
<keyword evidence="3" id="KW-0812">Transmembrane</keyword>
<dbReference type="InterPro" id="IPR058581">
    <property type="entry name" value="TM_HPP"/>
</dbReference>
<dbReference type="KEGG" id="bav:BAV0747"/>
<feature type="transmembrane region" description="Helical" evidence="3">
    <location>
        <begin position="74"/>
        <end position="92"/>
    </location>
</feature>
<sequence>MRIASPPEHVLHSQALRRNRRLEKVLSARFTAWLSAFAPVPAGANSREKCYGALGALIGLLCTEWIGRHVLSAASLWIIPPMGASAVLLFAAPASPLAQPWSLMGGNVVSALVGVACALYIPDIALAAALACGLAIAAMFALRCLHPPGGAVALTAVLGGPAVAKLGFGFALWPVGINSLALLGMALLFNGLLKRHYPRRPQDSATPHRTRDPAPSQRLGFSPEDLRQTLAERGELLDISEEDLQAIVIAAETRAASRRHAELRCADIMSRDVVSVTAQDSLAHALALMRHHRLSVLPVLEDGRYLGLLHEHDAMDGLNTALADCLHRDRAFATPDLPAIELARPMADGRHCLPVLDEQGQLQGLVTQSDLIAALYQITLAQDERRLAPPDGEH</sequence>
<dbReference type="RefSeq" id="WP_012416443.1">
    <property type="nucleotide sequence ID" value="NC_010645.1"/>
</dbReference>
<feature type="transmembrane region" description="Helical" evidence="3">
    <location>
        <begin position="170"/>
        <end position="193"/>
    </location>
</feature>
<evidence type="ECO:0000313" key="6">
    <source>
        <dbReference type="Proteomes" id="UP000001977"/>
    </source>
</evidence>
<reference evidence="5 6" key="1">
    <citation type="journal article" date="2006" name="J. Bacteriol.">
        <title>Comparison of the genome sequence of the poultry pathogen Bordetella avium with those of B. bronchiseptica, B. pertussis, and B. parapertussis reveals extensive diversity in surface structures associated with host interaction.</title>
        <authorList>
            <person name="Sebaihia M."/>
            <person name="Preston A."/>
            <person name="Maskell D.J."/>
            <person name="Kuzmiak H."/>
            <person name="Connell T.D."/>
            <person name="King N.D."/>
            <person name="Orndorff P.E."/>
            <person name="Miyamoto D.M."/>
            <person name="Thomson N.R."/>
            <person name="Harris D."/>
            <person name="Goble A."/>
            <person name="Lord A."/>
            <person name="Murphy L."/>
            <person name="Quail M.A."/>
            <person name="Rutter S."/>
            <person name="Squares R."/>
            <person name="Squares S."/>
            <person name="Woodward J."/>
            <person name="Parkhill J."/>
            <person name="Temple L.M."/>
        </authorList>
    </citation>
    <scope>NUCLEOTIDE SEQUENCE [LARGE SCALE GENOMIC DNA]</scope>
    <source>
        <strain evidence="5 6">197N</strain>
    </source>
</reference>
<dbReference type="eggNOG" id="COG3448">
    <property type="taxonomic scope" value="Bacteria"/>
</dbReference>
<feature type="transmembrane region" description="Helical" evidence="3">
    <location>
        <begin position="112"/>
        <end position="137"/>
    </location>
</feature>
<keyword evidence="6" id="KW-1185">Reference proteome</keyword>
<dbReference type="STRING" id="360910.BAV0747"/>
<dbReference type="Gene3D" id="3.10.580.10">
    <property type="entry name" value="CBS-domain"/>
    <property type="match status" value="2"/>
</dbReference>
<dbReference type="SUPFAM" id="SSF54631">
    <property type="entry name" value="CBS-domain pair"/>
    <property type="match status" value="1"/>
</dbReference>
<feature type="domain" description="CBS" evidence="4">
    <location>
        <begin position="269"/>
        <end position="325"/>
    </location>
</feature>
<feature type="domain" description="CBS" evidence="4">
    <location>
        <begin position="326"/>
        <end position="384"/>
    </location>
</feature>
<keyword evidence="1" id="KW-0129">CBS domain</keyword>
<keyword evidence="3" id="KW-1133">Transmembrane helix</keyword>
<evidence type="ECO:0000259" key="4">
    <source>
        <dbReference type="PROSITE" id="PS51371"/>
    </source>
</evidence>